<dbReference type="EMBL" id="GBRH01187185">
    <property type="protein sequence ID" value="JAE10711.1"/>
    <property type="molecule type" value="Transcribed_RNA"/>
</dbReference>
<sequence>MRRLKDYIPTLLVYNSNASLKPSSN</sequence>
<dbReference type="AlphaFoldDB" id="A0A0A9FKR6"/>
<reference evidence="1" key="1">
    <citation type="submission" date="2014-09" db="EMBL/GenBank/DDBJ databases">
        <authorList>
            <person name="Magalhaes I.L.F."/>
            <person name="Oliveira U."/>
            <person name="Santos F.R."/>
            <person name="Vidigal T.H.D.A."/>
            <person name="Brescovit A.D."/>
            <person name="Santos A.J."/>
        </authorList>
    </citation>
    <scope>NUCLEOTIDE SEQUENCE</scope>
    <source>
        <tissue evidence="1">Shoot tissue taken approximately 20 cm above the soil surface</tissue>
    </source>
</reference>
<organism evidence="1">
    <name type="scientific">Arundo donax</name>
    <name type="common">Giant reed</name>
    <name type="synonym">Donax arundinaceus</name>
    <dbReference type="NCBI Taxonomy" id="35708"/>
    <lineage>
        <taxon>Eukaryota</taxon>
        <taxon>Viridiplantae</taxon>
        <taxon>Streptophyta</taxon>
        <taxon>Embryophyta</taxon>
        <taxon>Tracheophyta</taxon>
        <taxon>Spermatophyta</taxon>
        <taxon>Magnoliopsida</taxon>
        <taxon>Liliopsida</taxon>
        <taxon>Poales</taxon>
        <taxon>Poaceae</taxon>
        <taxon>PACMAD clade</taxon>
        <taxon>Arundinoideae</taxon>
        <taxon>Arundineae</taxon>
        <taxon>Arundo</taxon>
    </lineage>
</organism>
<name>A0A0A9FKR6_ARUDO</name>
<accession>A0A0A9FKR6</accession>
<proteinExistence type="predicted"/>
<protein>
    <submittedName>
        <fullName evidence="1">Uncharacterized protein</fullName>
    </submittedName>
</protein>
<reference evidence="1" key="2">
    <citation type="journal article" date="2015" name="Data Brief">
        <title>Shoot transcriptome of the giant reed, Arundo donax.</title>
        <authorList>
            <person name="Barrero R.A."/>
            <person name="Guerrero F.D."/>
            <person name="Moolhuijzen P."/>
            <person name="Goolsby J.A."/>
            <person name="Tidwell J."/>
            <person name="Bellgard S.E."/>
            <person name="Bellgard M.I."/>
        </authorList>
    </citation>
    <scope>NUCLEOTIDE SEQUENCE</scope>
    <source>
        <tissue evidence="1">Shoot tissue taken approximately 20 cm above the soil surface</tissue>
    </source>
</reference>
<evidence type="ECO:0000313" key="1">
    <source>
        <dbReference type="EMBL" id="JAE10711.1"/>
    </source>
</evidence>